<feature type="domain" description="Protein kinase" evidence="6">
    <location>
        <begin position="12"/>
        <end position="308"/>
    </location>
</feature>
<keyword evidence="4" id="KW-0175">Coiled coil</keyword>
<feature type="transmembrane region" description="Helical" evidence="5">
    <location>
        <begin position="393"/>
        <end position="426"/>
    </location>
</feature>
<dbReference type="AlphaFoldDB" id="A0A6J4NEA0"/>
<evidence type="ECO:0000256" key="2">
    <source>
        <dbReference type="ARBA" id="ARBA00022803"/>
    </source>
</evidence>
<dbReference type="SUPFAM" id="SSF48452">
    <property type="entry name" value="TPR-like"/>
    <property type="match status" value="1"/>
</dbReference>
<evidence type="ECO:0000259" key="6">
    <source>
        <dbReference type="PROSITE" id="PS50011"/>
    </source>
</evidence>
<dbReference type="Gene3D" id="1.10.510.10">
    <property type="entry name" value="Transferase(Phosphotransferase) domain 1"/>
    <property type="match status" value="1"/>
</dbReference>
<dbReference type="EMBL" id="CADCUR010000024">
    <property type="protein sequence ID" value="CAA9380433.1"/>
    <property type="molecule type" value="Genomic_DNA"/>
</dbReference>
<dbReference type="PROSITE" id="PS50005">
    <property type="entry name" value="TPR"/>
    <property type="match status" value="3"/>
</dbReference>
<dbReference type="GO" id="GO:0004672">
    <property type="term" value="F:protein kinase activity"/>
    <property type="evidence" value="ECO:0007669"/>
    <property type="project" value="InterPro"/>
</dbReference>
<dbReference type="InterPro" id="IPR011009">
    <property type="entry name" value="Kinase-like_dom_sf"/>
</dbReference>
<dbReference type="GO" id="GO:0005524">
    <property type="term" value="F:ATP binding"/>
    <property type="evidence" value="ECO:0007669"/>
    <property type="project" value="InterPro"/>
</dbReference>
<keyword evidence="5" id="KW-1133">Transmembrane helix</keyword>
<dbReference type="SMART" id="SM00028">
    <property type="entry name" value="TPR"/>
    <property type="match status" value="4"/>
</dbReference>
<evidence type="ECO:0000313" key="7">
    <source>
        <dbReference type="EMBL" id="CAA9380433.1"/>
    </source>
</evidence>
<organism evidence="7">
    <name type="scientific">uncultured Pyrinomonadaceae bacterium</name>
    <dbReference type="NCBI Taxonomy" id="2283094"/>
    <lineage>
        <taxon>Bacteria</taxon>
        <taxon>Pseudomonadati</taxon>
        <taxon>Acidobacteriota</taxon>
        <taxon>Blastocatellia</taxon>
        <taxon>Blastocatellales</taxon>
        <taxon>Pyrinomonadaceae</taxon>
        <taxon>environmental samples</taxon>
    </lineage>
</organism>
<feature type="repeat" description="TPR" evidence="3">
    <location>
        <begin position="863"/>
        <end position="896"/>
    </location>
</feature>
<keyword evidence="5" id="KW-0472">Membrane</keyword>
<accession>A0A6J4NEA0</accession>
<keyword evidence="2 3" id="KW-0802">TPR repeat</keyword>
<keyword evidence="1" id="KW-0677">Repeat</keyword>
<dbReference type="InterPro" id="IPR011990">
    <property type="entry name" value="TPR-like_helical_dom_sf"/>
</dbReference>
<gene>
    <name evidence="7" type="ORF">AVDCRST_MAG74-454</name>
</gene>
<feature type="coiled-coil region" evidence="4">
    <location>
        <begin position="428"/>
        <end position="455"/>
    </location>
</feature>
<proteinExistence type="predicted"/>
<dbReference type="Gene3D" id="1.25.40.10">
    <property type="entry name" value="Tetratricopeptide repeat domain"/>
    <property type="match status" value="1"/>
</dbReference>
<reference evidence="7" key="1">
    <citation type="submission" date="2020-02" db="EMBL/GenBank/DDBJ databases">
        <authorList>
            <person name="Meier V. D."/>
        </authorList>
    </citation>
    <scope>NUCLEOTIDE SEQUENCE</scope>
    <source>
        <strain evidence="7">AVDCRST_MAG74</strain>
    </source>
</reference>
<dbReference type="SUPFAM" id="SSF56112">
    <property type="entry name" value="Protein kinase-like (PK-like)"/>
    <property type="match status" value="1"/>
</dbReference>
<dbReference type="PANTHER" id="PTHR45586">
    <property type="entry name" value="TPR REPEAT-CONTAINING PROTEIN PA4667"/>
    <property type="match status" value="1"/>
</dbReference>
<dbReference type="PANTHER" id="PTHR45586:SF1">
    <property type="entry name" value="LIPOPOLYSACCHARIDE ASSEMBLY PROTEIN B"/>
    <property type="match status" value="1"/>
</dbReference>
<dbReference type="InterPro" id="IPR019734">
    <property type="entry name" value="TPR_rpt"/>
</dbReference>
<sequence>MPTYYDSQNNAHVLNERIGSGGEGAVFFCGEDFKTVAKIYHEPISEEKAEKLRWMAAHKNDRLLKVAAWVVDVLTDAPGGTVVGFLMPSVKAKEIHELYSLKSRRVYFPEATWHFLVHTAANVARAFYNLHCGDHVMGDVNHGNCVVLADGTVKLIDCDSYSIRTDKMRYPCEVGVATHLAPELQGANLRDVERLANHDNFGLAVIIFQLLFLGRHPFAGNYLGGEDKSIEDCIREYRFAYGDNAALKNVRQPPGTLPLDAVSPRVALMFERAFITEARPEPREWIEALEDLANSLEQCALHPGHLYFNRLAACPWCEIEAQTGLMLFPFVTAGAHPGGEKPFNIFTVENLIANLGISNALPAKPPPVAAPLPPTAEVVEAKRENRKKTTISLIVQFFGLIFLMAVLGVGVAAFFGMCALIVWLFYTNNSVKYLREELEENLSDAQQKWAALENEWARNPLPKLDDDLSSVKKKIAEYQKFQQTSVRRAKHLREADARRRQHAHLRSARLADAEISGIREKQIRILLDNNFETAADMDSGRLRYLPEIGARTIAKLLDWRREIETNFNAEPDEDNLREEQMKLAVEAAGERRRIEREIENSLISLRSGAVYLRRRGAELSKQAAELASRLAQTKSDAKHLGTNSPAIVGLILITFLTPYFGFIVLQINHSRTVSLHNRSGYGTTAAAPPLPKSGAAYPKVEYNLPKEDYADLEIAIMPDATRTEYAENLLAQTSQFTYETPDYKRDERKMRLAIRLQPNDTRFLNQLGYALYEQQTYNESLKYLNRSLKIESENSETKIFIGINYLRMERFKDARQILTEVTDRYDSSFEGFYNLGLAHSGLKHYAAAIAALRRAAEINPGDADTRYQLGYCFYKSGETDKAYKQYEILLGLDKTMADKLYKEAKIVPRKVIVESK</sequence>
<evidence type="ECO:0000256" key="5">
    <source>
        <dbReference type="SAM" id="Phobius"/>
    </source>
</evidence>
<name>A0A6J4NEA0_9BACT</name>
<evidence type="ECO:0000256" key="4">
    <source>
        <dbReference type="SAM" id="Coils"/>
    </source>
</evidence>
<dbReference type="Pfam" id="PF13432">
    <property type="entry name" value="TPR_16"/>
    <property type="match status" value="1"/>
</dbReference>
<evidence type="ECO:0000256" key="3">
    <source>
        <dbReference type="PROSITE-ProRule" id="PRU00339"/>
    </source>
</evidence>
<feature type="repeat" description="TPR" evidence="3">
    <location>
        <begin position="829"/>
        <end position="862"/>
    </location>
</feature>
<dbReference type="PROSITE" id="PS50011">
    <property type="entry name" value="PROTEIN_KINASE_DOM"/>
    <property type="match status" value="1"/>
</dbReference>
<feature type="repeat" description="TPR" evidence="3">
    <location>
        <begin position="761"/>
        <end position="794"/>
    </location>
</feature>
<feature type="transmembrane region" description="Helical" evidence="5">
    <location>
        <begin position="646"/>
        <end position="667"/>
    </location>
</feature>
<dbReference type="Pfam" id="PF13174">
    <property type="entry name" value="TPR_6"/>
    <property type="match status" value="1"/>
</dbReference>
<dbReference type="Pfam" id="PF13181">
    <property type="entry name" value="TPR_8"/>
    <property type="match status" value="1"/>
</dbReference>
<protein>
    <recommendedName>
        <fullName evidence="6">Protein kinase domain-containing protein</fullName>
    </recommendedName>
</protein>
<keyword evidence="5" id="KW-0812">Transmembrane</keyword>
<evidence type="ECO:0000256" key="1">
    <source>
        <dbReference type="ARBA" id="ARBA00022737"/>
    </source>
</evidence>
<dbReference type="InterPro" id="IPR051012">
    <property type="entry name" value="CellSynth/LPSAsmb/PSIAsmb"/>
</dbReference>
<dbReference type="InterPro" id="IPR000719">
    <property type="entry name" value="Prot_kinase_dom"/>
</dbReference>